<dbReference type="Pfam" id="PF11779">
    <property type="entry name" value="SPT_ssu-like"/>
    <property type="match status" value="1"/>
</dbReference>
<keyword evidence="3" id="KW-0256">Endoplasmic reticulum</keyword>
<evidence type="ECO:0000256" key="2">
    <source>
        <dbReference type="ARBA" id="ARBA00022692"/>
    </source>
</evidence>
<organism evidence="7 8">
    <name type="scientific">Brassica cretica</name>
    <name type="common">Mustard</name>
    <dbReference type="NCBI Taxonomy" id="69181"/>
    <lineage>
        <taxon>Eukaryota</taxon>
        <taxon>Viridiplantae</taxon>
        <taxon>Streptophyta</taxon>
        <taxon>Embryophyta</taxon>
        <taxon>Tracheophyta</taxon>
        <taxon>Spermatophyta</taxon>
        <taxon>Magnoliopsida</taxon>
        <taxon>eudicotyledons</taxon>
        <taxon>Gunneridae</taxon>
        <taxon>Pentapetalae</taxon>
        <taxon>rosids</taxon>
        <taxon>malvids</taxon>
        <taxon>Brassicales</taxon>
        <taxon>Brassicaceae</taxon>
        <taxon>Brassiceae</taxon>
        <taxon>Brassica</taxon>
    </lineage>
</organism>
<sequence length="166" mass="19918">MNWVQRKIYLYNVTFGLYMLDWWERYLFNGLVVVLMWFVAYNGTRYFSELFKSGFQRTCVELQYAFDMKAMFGFSCAVEHEKWNHLRLTTFGFSFEDVYQQNLYAASPLILLAFLQNALDRKPSCCIPDLFETWPNQYYNDCALFDSVTNEYYLSFFIPSIPKHET</sequence>
<comment type="caution">
    <text evidence="7">The sequence shown here is derived from an EMBL/GenBank/DDBJ whole genome shotgun (WGS) entry which is preliminary data.</text>
</comment>
<evidence type="ECO:0000313" key="8">
    <source>
        <dbReference type="Proteomes" id="UP000266723"/>
    </source>
</evidence>
<comment type="subcellular location">
    <subcellularLocation>
        <location evidence="1">Endoplasmic reticulum membrane</location>
        <topology evidence="1">Multi-pass membrane protein</topology>
    </subcellularLocation>
</comment>
<gene>
    <name evidence="7" type="ORF">DY000_02044582</name>
</gene>
<keyword evidence="4 6" id="KW-1133">Transmembrane helix</keyword>
<dbReference type="Proteomes" id="UP000266723">
    <property type="component" value="Unassembled WGS sequence"/>
</dbReference>
<protein>
    <submittedName>
        <fullName evidence="7">Uncharacterized protein</fullName>
    </submittedName>
</protein>
<feature type="transmembrane region" description="Helical" evidence="6">
    <location>
        <begin position="26"/>
        <end position="47"/>
    </location>
</feature>
<evidence type="ECO:0000256" key="5">
    <source>
        <dbReference type="ARBA" id="ARBA00023136"/>
    </source>
</evidence>
<reference evidence="7 8" key="1">
    <citation type="journal article" date="2020" name="BMC Genomics">
        <title>Intraspecific diversification of the crop wild relative Brassica cretica Lam. using demographic model selection.</title>
        <authorList>
            <person name="Kioukis A."/>
            <person name="Michalopoulou V.A."/>
            <person name="Briers L."/>
            <person name="Pirintsos S."/>
            <person name="Studholme D.J."/>
            <person name="Pavlidis P."/>
            <person name="Sarris P.F."/>
        </authorList>
    </citation>
    <scope>NUCLEOTIDE SEQUENCE [LARGE SCALE GENOMIC DNA]</scope>
    <source>
        <strain evidence="8">cv. PFS-1207/04</strain>
    </source>
</reference>
<keyword evidence="8" id="KW-1185">Reference proteome</keyword>
<evidence type="ECO:0000256" key="4">
    <source>
        <dbReference type="ARBA" id="ARBA00022989"/>
    </source>
</evidence>
<keyword evidence="2 6" id="KW-0812">Transmembrane</keyword>
<dbReference type="PANTHER" id="PTHR33727">
    <property type="entry name" value="OS07G0446900 PROTEIN"/>
    <property type="match status" value="1"/>
</dbReference>
<name>A0ABQ7EZT1_BRACR</name>
<proteinExistence type="predicted"/>
<evidence type="ECO:0000256" key="6">
    <source>
        <dbReference type="SAM" id="Phobius"/>
    </source>
</evidence>
<evidence type="ECO:0000256" key="1">
    <source>
        <dbReference type="ARBA" id="ARBA00004477"/>
    </source>
</evidence>
<evidence type="ECO:0000256" key="3">
    <source>
        <dbReference type="ARBA" id="ARBA00022824"/>
    </source>
</evidence>
<dbReference type="InterPro" id="IPR024512">
    <property type="entry name" value="Ser_palmitoyltrfase_ssu-like"/>
</dbReference>
<dbReference type="PANTHER" id="PTHR33727:SF18">
    <property type="entry name" value="PROTEIN, PUTATIVE (DUF3317)-RELATED"/>
    <property type="match status" value="1"/>
</dbReference>
<accession>A0ABQ7EZT1</accession>
<keyword evidence="5 6" id="KW-0472">Membrane</keyword>
<dbReference type="EMBL" id="QGKV02000297">
    <property type="protein sequence ID" value="KAF3609069.1"/>
    <property type="molecule type" value="Genomic_DNA"/>
</dbReference>
<evidence type="ECO:0000313" key="7">
    <source>
        <dbReference type="EMBL" id="KAF3609069.1"/>
    </source>
</evidence>